<gene>
    <name evidence="1" type="ORF">PITG_22794</name>
</gene>
<proteinExistence type="predicted"/>
<sequence>MQRSLSELVRRSALSLPALVELVRGQKERDYRPNKNLVPAVLGGLCREYKHLAQVLKIAREGVEVQLKEALPRQSVHPVNYGSAPERINILRKNIRKEQDAWRCLVLDMDHLKHWPEIIISPFGVVDKGSEDTKVSGRTIHDLSYPEGTSINDCTDQDSITKPDYVHCDAVARESLKTKLTFPGVSVYVMVGDVVTAFRNISIQSNSVYLFAGVIEEENALVIKLSAPFGWTGSPGFLEIFGGAISHVHDCHTSATFPDGFFNYHWVDDHINVAPDVG</sequence>
<name>D0N612_PHYIT</name>
<keyword evidence="2" id="KW-1185">Reference proteome</keyword>
<dbReference type="InParanoid" id="D0N612"/>
<dbReference type="OrthoDB" id="118592at2759"/>
<reference evidence="2" key="1">
    <citation type="journal article" date="2009" name="Nature">
        <title>Genome sequence and analysis of the Irish potato famine pathogen Phytophthora infestans.</title>
        <authorList>
            <consortium name="The Broad Institute Genome Sequencing Platform"/>
            <person name="Haas B.J."/>
            <person name="Kamoun S."/>
            <person name="Zody M.C."/>
            <person name="Jiang R.H."/>
            <person name="Handsaker R.E."/>
            <person name="Cano L.M."/>
            <person name="Grabherr M."/>
            <person name="Kodira C.D."/>
            <person name="Raffaele S."/>
            <person name="Torto-Alalibo T."/>
            <person name="Bozkurt T.O."/>
            <person name="Ah-Fong A.M."/>
            <person name="Alvarado L."/>
            <person name="Anderson V.L."/>
            <person name="Armstrong M.R."/>
            <person name="Avrova A."/>
            <person name="Baxter L."/>
            <person name="Beynon J."/>
            <person name="Boevink P.C."/>
            <person name="Bollmann S.R."/>
            <person name="Bos J.I."/>
            <person name="Bulone V."/>
            <person name="Cai G."/>
            <person name="Cakir C."/>
            <person name="Carrington J.C."/>
            <person name="Chawner M."/>
            <person name="Conti L."/>
            <person name="Costanzo S."/>
            <person name="Ewan R."/>
            <person name="Fahlgren N."/>
            <person name="Fischbach M.A."/>
            <person name="Fugelstad J."/>
            <person name="Gilroy E.M."/>
            <person name="Gnerre S."/>
            <person name="Green P.J."/>
            <person name="Grenville-Briggs L.J."/>
            <person name="Griffith J."/>
            <person name="Grunwald N.J."/>
            <person name="Horn K."/>
            <person name="Horner N.R."/>
            <person name="Hu C.H."/>
            <person name="Huitema E."/>
            <person name="Jeong D.H."/>
            <person name="Jones A.M."/>
            <person name="Jones J.D."/>
            <person name="Jones R.W."/>
            <person name="Karlsson E.K."/>
            <person name="Kunjeti S.G."/>
            <person name="Lamour K."/>
            <person name="Liu Z."/>
            <person name="Ma L."/>
            <person name="Maclean D."/>
            <person name="Chibucos M.C."/>
            <person name="McDonald H."/>
            <person name="McWalters J."/>
            <person name="Meijer H.J."/>
            <person name="Morgan W."/>
            <person name="Morris P.F."/>
            <person name="Munro C.A."/>
            <person name="O'Neill K."/>
            <person name="Ospina-Giraldo M."/>
            <person name="Pinzon A."/>
            <person name="Pritchard L."/>
            <person name="Ramsahoye B."/>
            <person name="Ren Q."/>
            <person name="Restrepo S."/>
            <person name="Roy S."/>
            <person name="Sadanandom A."/>
            <person name="Savidor A."/>
            <person name="Schornack S."/>
            <person name="Schwartz D.C."/>
            <person name="Schumann U.D."/>
            <person name="Schwessinger B."/>
            <person name="Seyer L."/>
            <person name="Sharpe T."/>
            <person name="Silvar C."/>
            <person name="Song J."/>
            <person name="Studholme D.J."/>
            <person name="Sykes S."/>
            <person name="Thines M."/>
            <person name="van de Vondervoort P.J."/>
            <person name="Phuntumart V."/>
            <person name="Wawra S."/>
            <person name="Weide R."/>
            <person name="Win J."/>
            <person name="Young C."/>
            <person name="Zhou S."/>
            <person name="Fry W."/>
            <person name="Meyers B.C."/>
            <person name="van West P."/>
            <person name="Ristaino J."/>
            <person name="Govers F."/>
            <person name="Birch P.R."/>
            <person name="Whisson S.C."/>
            <person name="Judelson H.S."/>
            <person name="Nusbaum C."/>
        </authorList>
    </citation>
    <scope>NUCLEOTIDE SEQUENCE [LARGE SCALE GENOMIC DNA]</scope>
    <source>
        <strain evidence="2">T30-4</strain>
    </source>
</reference>
<dbReference type="RefSeq" id="XP_002998157.1">
    <property type="nucleotide sequence ID" value="XM_002998111.1"/>
</dbReference>
<organism evidence="1 2">
    <name type="scientific">Phytophthora infestans (strain T30-4)</name>
    <name type="common">Potato late blight agent</name>
    <dbReference type="NCBI Taxonomy" id="403677"/>
    <lineage>
        <taxon>Eukaryota</taxon>
        <taxon>Sar</taxon>
        <taxon>Stramenopiles</taxon>
        <taxon>Oomycota</taxon>
        <taxon>Peronosporomycetes</taxon>
        <taxon>Peronosporales</taxon>
        <taxon>Peronosporaceae</taxon>
        <taxon>Phytophthora</taxon>
    </lineage>
</organism>
<dbReference type="HOGENOM" id="CLU_077043_0_0_1"/>
<dbReference type="EMBL" id="DS028126">
    <property type="protein sequence ID" value="EEY70503.1"/>
    <property type="molecule type" value="Genomic_DNA"/>
</dbReference>
<dbReference type="eggNOG" id="ENOG502RE6Z">
    <property type="taxonomic scope" value="Eukaryota"/>
</dbReference>
<evidence type="ECO:0000313" key="1">
    <source>
        <dbReference type="EMBL" id="EEY70503.1"/>
    </source>
</evidence>
<dbReference type="KEGG" id="pif:PITG_22794"/>
<dbReference type="GeneID" id="9472124"/>
<dbReference type="AlphaFoldDB" id="D0N612"/>
<dbReference type="Proteomes" id="UP000006643">
    <property type="component" value="Unassembled WGS sequence"/>
</dbReference>
<evidence type="ECO:0000313" key="2">
    <source>
        <dbReference type="Proteomes" id="UP000006643"/>
    </source>
</evidence>
<protein>
    <submittedName>
        <fullName evidence="1">Secreted protein</fullName>
    </submittedName>
</protein>
<dbReference type="OMA" id="CHTSATF"/>
<dbReference type="STRING" id="403677.D0N612"/>
<dbReference type="VEuPathDB" id="FungiDB:PITG_22794"/>
<accession>D0N612</accession>